<dbReference type="GeneID" id="73335730"/>
<organism evidence="1 2">
    <name type="scientific">Colletotrichum lupini</name>
    <dbReference type="NCBI Taxonomy" id="145971"/>
    <lineage>
        <taxon>Eukaryota</taxon>
        <taxon>Fungi</taxon>
        <taxon>Dikarya</taxon>
        <taxon>Ascomycota</taxon>
        <taxon>Pezizomycotina</taxon>
        <taxon>Sordariomycetes</taxon>
        <taxon>Hypocreomycetidae</taxon>
        <taxon>Glomerellales</taxon>
        <taxon>Glomerellaceae</taxon>
        <taxon>Colletotrichum</taxon>
        <taxon>Colletotrichum acutatum species complex</taxon>
    </lineage>
</organism>
<name>A0A9Q8SDD3_9PEZI</name>
<evidence type="ECO:0000313" key="1">
    <source>
        <dbReference type="EMBL" id="UQC75028.1"/>
    </source>
</evidence>
<dbReference type="EMBL" id="CP019471">
    <property type="protein sequence ID" value="UQC75028.1"/>
    <property type="molecule type" value="Genomic_DNA"/>
</dbReference>
<keyword evidence="2" id="KW-1185">Reference proteome</keyword>
<dbReference type="AlphaFoldDB" id="A0A9Q8SDD3"/>
<accession>A0A9Q8SDD3</accession>
<dbReference type="Proteomes" id="UP000830671">
    <property type="component" value="Chromosome 1"/>
</dbReference>
<dbReference type="KEGG" id="clup:CLUP02_01681"/>
<proteinExistence type="predicted"/>
<gene>
    <name evidence="1" type="ORF">CLUP02_01681</name>
</gene>
<dbReference type="RefSeq" id="XP_049136677.1">
    <property type="nucleotide sequence ID" value="XM_049280720.1"/>
</dbReference>
<sequence length="233" mass="25848">MLYVSHNISLRGVILALYAKFHIWYPTSSQLIAHSHASIMLLDISRSNLPLLLPPAHITSSNAEVPPTETALPVNVSPDLNSTWKSGASPKYYAGDGGVAKFSTRTPTCNGSPIEFLVLAWSMTPYAHVQGGVVRSLEELRRPEAGGPSQIMACTLVNFKLYRYHIYCRKTPGSCIQVIDRRPTHLTIGGLIRFLLHMHFNNTGYDITCSPETWAWFTDVSGIVSEIVNVQFF</sequence>
<protein>
    <submittedName>
        <fullName evidence="1">Uncharacterized protein</fullName>
    </submittedName>
</protein>
<reference evidence="1" key="1">
    <citation type="journal article" date="2021" name="Mol. Plant Microbe Interact.">
        <title>Complete Genome Sequence of the Plant-Pathogenic Fungus Colletotrichum lupini.</title>
        <authorList>
            <person name="Baroncelli R."/>
            <person name="Pensec F."/>
            <person name="Da Lio D."/>
            <person name="Boufleur T."/>
            <person name="Vicente I."/>
            <person name="Sarrocco S."/>
            <person name="Picot A."/>
            <person name="Baraldi E."/>
            <person name="Sukno S."/>
            <person name="Thon M."/>
            <person name="Le Floch G."/>
        </authorList>
    </citation>
    <scope>NUCLEOTIDE SEQUENCE</scope>
    <source>
        <strain evidence="1">IMI 504893</strain>
    </source>
</reference>
<evidence type="ECO:0000313" key="2">
    <source>
        <dbReference type="Proteomes" id="UP000830671"/>
    </source>
</evidence>